<dbReference type="InterPro" id="IPR028081">
    <property type="entry name" value="Leu-bd"/>
</dbReference>
<evidence type="ECO:0000259" key="4">
    <source>
        <dbReference type="Pfam" id="PF13458"/>
    </source>
</evidence>
<dbReference type="RefSeq" id="WP_378721558.1">
    <property type="nucleotide sequence ID" value="NZ_JBHMBE010000004.1"/>
</dbReference>
<dbReference type="Proteomes" id="UP001589611">
    <property type="component" value="Unassembled WGS sequence"/>
</dbReference>
<comment type="caution">
    <text evidence="5">The sequence shown here is derived from an EMBL/GenBank/DDBJ whole genome shotgun (WGS) entry which is preliminary data.</text>
</comment>
<dbReference type="PROSITE" id="PS51257">
    <property type="entry name" value="PROKAR_LIPOPROTEIN"/>
    <property type="match status" value="1"/>
</dbReference>
<protein>
    <submittedName>
        <fullName evidence="5">ABC transporter substrate-binding protein</fullName>
    </submittedName>
</protein>
<evidence type="ECO:0000313" key="6">
    <source>
        <dbReference type="Proteomes" id="UP001589611"/>
    </source>
</evidence>
<reference evidence="5 6" key="1">
    <citation type="submission" date="2024-09" db="EMBL/GenBank/DDBJ databases">
        <authorList>
            <person name="Sun Q."/>
            <person name="Mori K."/>
        </authorList>
    </citation>
    <scope>NUCLEOTIDE SEQUENCE [LARGE SCALE GENOMIC DNA]</scope>
    <source>
        <strain evidence="5 6">JCM 1342</strain>
    </source>
</reference>
<dbReference type="EMBL" id="JBHMBE010000004">
    <property type="protein sequence ID" value="MFB9646608.1"/>
    <property type="molecule type" value="Genomic_DNA"/>
</dbReference>
<organism evidence="5 6">
    <name type="scientific">Microbacterium terregens</name>
    <dbReference type="NCBI Taxonomy" id="69363"/>
    <lineage>
        <taxon>Bacteria</taxon>
        <taxon>Bacillati</taxon>
        <taxon>Actinomycetota</taxon>
        <taxon>Actinomycetes</taxon>
        <taxon>Micrococcales</taxon>
        <taxon>Microbacteriaceae</taxon>
        <taxon>Microbacterium</taxon>
    </lineage>
</organism>
<keyword evidence="2 3" id="KW-0732">Signal</keyword>
<dbReference type="Gene3D" id="3.40.50.2300">
    <property type="match status" value="2"/>
</dbReference>
<dbReference type="InterPro" id="IPR028082">
    <property type="entry name" value="Peripla_BP_I"/>
</dbReference>
<evidence type="ECO:0000256" key="1">
    <source>
        <dbReference type="ARBA" id="ARBA00010062"/>
    </source>
</evidence>
<comment type="similarity">
    <text evidence="1">Belongs to the leucine-binding protein family.</text>
</comment>
<feature type="signal peptide" evidence="3">
    <location>
        <begin position="1"/>
        <end position="24"/>
    </location>
</feature>
<evidence type="ECO:0000256" key="3">
    <source>
        <dbReference type="SAM" id="SignalP"/>
    </source>
</evidence>
<dbReference type="CDD" id="cd06343">
    <property type="entry name" value="PBP1_ABC_ligand_binding-like"/>
    <property type="match status" value="1"/>
</dbReference>
<evidence type="ECO:0000256" key="2">
    <source>
        <dbReference type="ARBA" id="ARBA00022729"/>
    </source>
</evidence>
<gene>
    <name evidence="5" type="ORF">ACFFPJ_12475</name>
</gene>
<dbReference type="PANTHER" id="PTHR47235">
    <property type="entry name" value="BLR6548 PROTEIN"/>
    <property type="match status" value="1"/>
</dbReference>
<dbReference type="SUPFAM" id="SSF53822">
    <property type="entry name" value="Periplasmic binding protein-like I"/>
    <property type="match status" value="1"/>
</dbReference>
<name>A0ABV5T1X4_9MICO</name>
<evidence type="ECO:0000313" key="5">
    <source>
        <dbReference type="EMBL" id="MFB9646608.1"/>
    </source>
</evidence>
<accession>A0ABV5T1X4</accession>
<dbReference type="PANTHER" id="PTHR47235:SF1">
    <property type="entry name" value="BLR6548 PROTEIN"/>
    <property type="match status" value="1"/>
</dbReference>
<feature type="chain" id="PRO_5047027087" evidence="3">
    <location>
        <begin position="25"/>
        <end position="407"/>
    </location>
</feature>
<dbReference type="Pfam" id="PF13458">
    <property type="entry name" value="Peripla_BP_6"/>
    <property type="match status" value="1"/>
</dbReference>
<feature type="non-terminal residue" evidence="5">
    <location>
        <position position="407"/>
    </location>
</feature>
<sequence>MTKSIRRGTLTTLALLGAATLVLSACTARGGDAPSSDGAGKDTTPIVVGVSWPQSGPAGSVAPGLTGLETYIEETNEAGGVNGHPIELVTADDAYDPARLVENQRKFVEKDGAILVVNFGGISIAGRDYLKQKGVAGVSLAANSPLGDVENYPLQRAFWPDVAWEGELQAQWIAEQNPNAVVGYVGFNNDLSESQLAGLAAGGIVPAEQALVAPGTSDLSAQVSQFQAAGVDTLVVNIGAPTVGALLGYIHQIGWKPTLMLGSTTSDFTAAINQAGPEAVEGAYAFKWYMDPSDPRFADDERYLAYADAMTAQGHEAGIGDSLAISGYGMGAAIVGALKQAETLDSEGFAAAWDSLSGLENPLTLPGISFDSGPFGRIVFQFELNRFDGASWQPEADIVDVRELGIV</sequence>
<feature type="domain" description="Leucine-binding protein" evidence="4">
    <location>
        <begin position="45"/>
        <end position="364"/>
    </location>
</feature>
<proteinExistence type="inferred from homology"/>
<keyword evidence="6" id="KW-1185">Reference proteome</keyword>